<evidence type="ECO:0000256" key="1">
    <source>
        <dbReference type="ARBA" id="ARBA00007074"/>
    </source>
</evidence>
<dbReference type="Pfam" id="PF18348">
    <property type="entry name" value="SH3_16"/>
    <property type="match status" value="1"/>
</dbReference>
<dbReference type="Gene3D" id="3.90.1720.10">
    <property type="entry name" value="endopeptidase domain like (from Nostoc punctiforme)"/>
    <property type="match status" value="1"/>
</dbReference>
<dbReference type="InterPro" id="IPR038765">
    <property type="entry name" value="Papain-like_cys_pep_sf"/>
</dbReference>
<dbReference type="PROSITE" id="PS51935">
    <property type="entry name" value="NLPC_P60"/>
    <property type="match status" value="1"/>
</dbReference>
<keyword evidence="4" id="KW-0788">Thiol protease</keyword>
<keyword evidence="7" id="KW-1185">Reference proteome</keyword>
<feature type="domain" description="NlpC/P60" evidence="5">
    <location>
        <begin position="155"/>
        <end position="278"/>
    </location>
</feature>
<organism evidence="6 7">
    <name type="scientific">Aliiroseovarius crassostreae</name>
    <dbReference type="NCBI Taxonomy" id="154981"/>
    <lineage>
        <taxon>Bacteria</taxon>
        <taxon>Pseudomonadati</taxon>
        <taxon>Pseudomonadota</taxon>
        <taxon>Alphaproteobacteria</taxon>
        <taxon>Rhodobacterales</taxon>
        <taxon>Paracoccaceae</taxon>
        <taxon>Aliiroseovarius</taxon>
    </lineage>
</organism>
<evidence type="ECO:0000313" key="7">
    <source>
        <dbReference type="Proteomes" id="UP000050471"/>
    </source>
</evidence>
<proteinExistence type="inferred from homology"/>
<dbReference type="EMBL" id="LKBA01000001">
    <property type="protein sequence ID" value="KPN65026.1"/>
    <property type="molecule type" value="Genomic_DNA"/>
</dbReference>
<gene>
    <name evidence="6" type="ORF">AKJ29_07030</name>
</gene>
<dbReference type="GO" id="GO:0008234">
    <property type="term" value="F:cysteine-type peptidase activity"/>
    <property type="evidence" value="ECO:0007669"/>
    <property type="project" value="UniProtKB-KW"/>
</dbReference>
<reference evidence="6 7" key="1">
    <citation type="submission" date="2015-09" db="EMBL/GenBank/DDBJ databases">
        <title>Draft genome sequence of Aliiroseovarius crassostreae CV919-312TSm, the causative agent of Roseovarius Oyster Disease (formerly Juvenile Oyster Disease).</title>
        <authorList>
            <person name="Kessner L."/>
            <person name="Spinard E."/>
            <person name="Nelson D."/>
        </authorList>
    </citation>
    <scope>NUCLEOTIDE SEQUENCE [LARGE SCALE GENOMIC DNA]</scope>
    <source>
        <strain evidence="6 7">CV919-312</strain>
    </source>
</reference>
<comment type="caution">
    <text evidence="6">The sequence shown here is derived from an EMBL/GenBank/DDBJ whole genome shotgun (WGS) entry which is preliminary data.</text>
</comment>
<keyword evidence="2" id="KW-0645">Protease</keyword>
<protein>
    <submittedName>
        <fullName evidence="6">NLP/P60 hydrolase</fullName>
    </submittedName>
</protein>
<dbReference type="Pfam" id="PF00877">
    <property type="entry name" value="NLPC_P60"/>
    <property type="match status" value="1"/>
</dbReference>
<evidence type="ECO:0000313" key="6">
    <source>
        <dbReference type="EMBL" id="KPN65026.1"/>
    </source>
</evidence>
<dbReference type="PANTHER" id="PTHR47359:SF3">
    <property type="entry name" value="NLP_P60 DOMAIN-CONTAINING PROTEIN-RELATED"/>
    <property type="match status" value="1"/>
</dbReference>
<dbReference type="AlphaFoldDB" id="A0A0P7J1C2"/>
<name>A0A0P7J1C2_9RHOB</name>
<accession>A0A0P7J1C2</accession>
<evidence type="ECO:0000256" key="4">
    <source>
        <dbReference type="ARBA" id="ARBA00022807"/>
    </source>
</evidence>
<evidence type="ECO:0000256" key="3">
    <source>
        <dbReference type="ARBA" id="ARBA00022801"/>
    </source>
</evidence>
<dbReference type="InterPro" id="IPR051794">
    <property type="entry name" value="PG_Endopeptidase_C40"/>
</dbReference>
<keyword evidence="3 6" id="KW-0378">Hydrolase</keyword>
<dbReference type="InterPro" id="IPR041382">
    <property type="entry name" value="SH3_16"/>
</dbReference>
<evidence type="ECO:0000256" key="2">
    <source>
        <dbReference type="ARBA" id="ARBA00022670"/>
    </source>
</evidence>
<dbReference type="SUPFAM" id="SSF54001">
    <property type="entry name" value="Cysteine proteinases"/>
    <property type="match status" value="1"/>
</dbReference>
<dbReference type="STRING" id="154981.AKJ29_07030"/>
<evidence type="ECO:0000259" key="5">
    <source>
        <dbReference type="PROSITE" id="PS51935"/>
    </source>
</evidence>
<dbReference type="GO" id="GO:0006508">
    <property type="term" value="P:proteolysis"/>
    <property type="evidence" value="ECO:0007669"/>
    <property type="project" value="UniProtKB-KW"/>
</dbReference>
<dbReference type="Proteomes" id="UP000050471">
    <property type="component" value="Unassembled WGS sequence"/>
</dbReference>
<dbReference type="InterPro" id="IPR000064">
    <property type="entry name" value="NLP_P60_dom"/>
</dbReference>
<sequence length="278" mass="30092">MPKTPDRRLTPANPRVAHDSLRGLVSSERYSPGLLMRVVTPVADILRSPNGPRDRQALYGEQLLALEEHEGHAFVQAERDGYVGYVDRRCLGPAVASTHWVSAAATHLYATPDFKTIEHMGLSFGARLAIVADHGRFCETAEGLFVPSAHLSNRGEKLNDPASTAALFLGTPYLWGGNSRAGIDCSGLVQAALIAAGLDCPADSDMQEKIGRAIPDAAPLARGDLLFWKGHVAMVFDHERLIHANAHHMAVVLEGINEATARIKAQGDGDVTARRRLW</sequence>
<dbReference type="RefSeq" id="WP_055187504.1">
    <property type="nucleotide sequence ID" value="NZ_LKBA01000001.1"/>
</dbReference>
<dbReference type="PANTHER" id="PTHR47359">
    <property type="entry name" value="PEPTIDOGLYCAN DL-ENDOPEPTIDASE CWLO"/>
    <property type="match status" value="1"/>
</dbReference>
<comment type="similarity">
    <text evidence="1">Belongs to the peptidase C40 family.</text>
</comment>